<dbReference type="InterPro" id="IPR042233">
    <property type="entry name" value="Cell_div_ZapA_N"/>
</dbReference>
<dbReference type="InterPro" id="IPR036192">
    <property type="entry name" value="Cell_div_ZapA-like_sf"/>
</dbReference>
<dbReference type="GO" id="GO:0043093">
    <property type="term" value="P:FtsZ-dependent cytokinesis"/>
    <property type="evidence" value="ECO:0007669"/>
    <property type="project" value="TreeGrafter"/>
</dbReference>
<evidence type="ECO:0000313" key="13">
    <source>
        <dbReference type="Proteomes" id="UP000216438"/>
    </source>
</evidence>
<evidence type="ECO:0000256" key="4">
    <source>
        <dbReference type="ARBA" id="ARBA00022490"/>
    </source>
</evidence>
<dbReference type="OrthoDB" id="5917174at2"/>
<keyword evidence="6" id="KW-0175">Coiled coil</keyword>
<dbReference type="Pfam" id="PF05164">
    <property type="entry name" value="ZapA"/>
    <property type="match status" value="1"/>
</dbReference>
<comment type="similarity">
    <text evidence="2">Belongs to the ZapA family. Type 1 subfamily.</text>
</comment>
<keyword evidence="5" id="KW-0132">Cell division</keyword>
<evidence type="ECO:0000256" key="5">
    <source>
        <dbReference type="ARBA" id="ARBA00022618"/>
    </source>
</evidence>
<gene>
    <name evidence="12" type="ORF">BA171_01240</name>
</gene>
<keyword evidence="4" id="KW-0963">Cytoplasm</keyword>
<dbReference type="EMBL" id="CP016303">
    <property type="protein sequence ID" value="ASX25811.1"/>
    <property type="molecule type" value="Genomic_DNA"/>
</dbReference>
<evidence type="ECO:0000256" key="9">
    <source>
        <dbReference type="ARBA" id="ARBA00024910"/>
    </source>
</evidence>
<comment type="subunit">
    <text evidence="10">Homodimer. Interacts with FtsZ.</text>
</comment>
<evidence type="ECO:0000256" key="2">
    <source>
        <dbReference type="ARBA" id="ARBA00010074"/>
    </source>
</evidence>
<comment type="subcellular location">
    <subcellularLocation>
        <location evidence="1">Cytoplasm</location>
    </subcellularLocation>
</comment>
<evidence type="ECO:0000256" key="1">
    <source>
        <dbReference type="ARBA" id="ARBA00004496"/>
    </source>
</evidence>
<evidence type="ECO:0000256" key="8">
    <source>
        <dbReference type="ARBA" id="ARBA00023306"/>
    </source>
</evidence>
<dbReference type="GO" id="GO:0000917">
    <property type="term" value="P:division septum assembly"/>
    <property type="evidence" value="ECO:0007669"/>
    <property type="project" value="UniProtKB-KW"/>
</dbReference>
<evidence type="ECO:0000256" key="7">
    <source>
        <dbReference type="ARBA" id="ARBA00023210"/>
    </source>
</evidence>
<evidence type="ECO:0000256" key="11">
    <source>
        <dbReference type="ARBA" id="ARBA00033158"/>
    </source>
</evidence>
<evidence type="ECO:0000256" key="6">
    <source>
        <dbReference type="ARBA" id="ARBA00023054"/>
    </source>
</evidence>
<dbReference type="Gene3D" id="3.30.160.880">
    <property type="entry name" value="Cell division protein ZapA protomer, N-terminal domain"/>
    <property type="match status" value="1"/>
</dbReference>
<evidence type="ECO:0000256" key="3">
    <source>
        <dbReference type="ARBA" id="ARBA00015195"/>
    </source>
</evidence>
<dbReference type="AlphaFoldDB" id="A0A249DWL4"/>
<proteinExistence type="inferred from homology"/>
<reference evidence="13" key="1">
    <citation type="submission" date="2016-06" db="EMBL/GenBank/DDBJ databases">
        <authorList>
            <person name="Chen W."/>
            <person name="Hasegawa D.K."/>
        </authorList>
    </citation>
    <scope>NUCLEOTIDE SEQUENCE [LARGE SCALE GENOMIC DNA]</scope>
    <source>
        <strain evidence="13">MEAM1</strain>
    </source>
</reference>
<dbReference type="Gene3D" id="1.20.5.50">
    <property type="match status" value="1"/>
</dbReference>
<keyword evidence="8" id="KW-0131">Cell cycle</keyword>
<accession>A0A249DWL4</accession>
<dbReference type="GO" id="GO:0030428">
    <property type="term" value="C:cell septum"/>
    <property type="evidence" value="ECO:0007669"/>
    <property type="project" value="TreeGrafter"/>
</dbReference>
<keyword evidence="7" id="KW-0717">Septation</keyword>
<dbReference type="Proteomes" id="UP000216438">
    <property type="component" value="Chromosome"/>
</dbReference>
<protein>
    <recommendedName>
        <fullName evidence="3">Cell division protein ZapA</fullName>
    </recommendedName>
    <alternativeName>
        <fullName evidence="11">Z ring-associated protein ZapA</fullName>
    </alternativeName>
</protein>
<evidence type="ECO:0000313" key="12">
    <source>
        <dbReference type="EMBL" id="ASX25811.1"/>
    </source>
</evidence>
<name>A0A249DWL4_9ENTR</name>
<dbReference type="GO" id="GO:0005829">
    <property type="term" value="C:cytosol"/>
    <property type="evidence" value="ECO:0007669"/>
    <property type="project" value="TreeGrafter"/>
</dbReference>
<dbReference type="GO" id="GO:0000921">
    <property type="term" value="P:septin ring assembly"/>
    <property type="evidence" value="ECO:0007669"/>
    <property type="project" value="TreeGrafter"/>
</dbReference>
<dbReference type="InterPro" id="IPR007838">
    <property type="entry name" value="Cell_div_ZapA-like"/>
</dbReference>
<evidence type="ECO:0000256" key="10">
    <source>
        <dbReference type="ARBA" id="ARBA00026068"/>
    </source>
</evidence>
<dbReference type="NCBIfam" id="NF008209">
    <property type="entry name" value="PRK10972.1"/>
    <property type="match status" value="1"/>
</dbReference>
<dbReference type="PANTHER" id="PTHR34981">
    <property type="entry name" value="CELL DIVISION PROTEIN ZAPA"/>
    <property type="match status" value="1"/>
</dbReference>
<dbReference type="GO" id="GO:0032153">
    <property type="term" value="C:cell division site"/>
    <property type="evidence" value="ECO:0007669"/>
    <property type="project" value="TreeGrafter"/>
</dbReference>
<sequence length="111" mass="12727">MSVELQPVDIEVFGRLIRVNCPEEQKKDLHEAAEELNQRFQDFKMRTKAIGAEQLVFVIALNLCYELNQEKTKACSFASSMDERMRLLQKTIDDALCDQISVSQITASPFQ</sequence>
<dbReference type="RefSeq" id="WP_016857049.1">
    <property type="nucleotide sequence ID" value="NZ_CP016303.1"/>
</dbReference>
<organism evidence="12 13">
    <name type="scientific">Candidatus Hamiltonella defensa</name>
    <name type="common">Bemisia tabaci</name>
    <dbReference type="NCBI Taxonomy" id="672795"/>
    <lineage>
        <taxon>Bacteria</taxon>
        <taxon>Pseudomonadati</taxon>
        <taxon>Pseudomonadota</taxon>
        <taxon>Gammaproteobacteria</taxon>
        <taxon>Enterobacterales</taxon>
        <taxon>Enterobacteriaceae</taxon>
        <taxon>aphid secondary symbionts</taxon>
        <taxon>Candidatus Williamhamiltonella</taxon>
    </lineage>
</organism>
<dbReference type="SUPFAM" id="SSF102829">
    <property type="entry name" value="Cell division protein ZapA-like"/>
    <property type="match status" value="1"/>
</dbReference>
<reference evidence="12 13" key="2">
    <citation type="submission" date="2017-09" db="EMBL/GenBank/DDBJ databases">
        <title>The genome of whitefly Bemisia tabaci, a global crop pest, provides novel insights into virus transmission, host adaptation and insecticide resistance.</title>
        <authorList>
            <person name="Kaur N."/>
            <person name="Kliot A."/>
            <person name="Pinheiro P.V."/>
            <person name="Luan J."/>
            <person name="Zheng Y."/>
            <person name="Liu W."/>
            <person name="Sun H."/>
            <person name="Yang X."/>
            <person name="Xu Y."/>
            <person name="Luo Y."/>
            <person name="Kruse A."/>
            <person name="Fisher T.W."/>
            <person name="Nelson D.R."/>
            <person name="Elimelech M."/>
            <person name="MacCoss M."/>
            <person name="Johnson R."/>
            <person name="Cohen E."/>
            <person name="Hunter W.B."/>
            <person name="Brown J.K."/>
            <person name="Jander G."/>
            <person name="Cilia M."/>
            <person name="Douglas A.E."/>
            <person name="Ghanim M."/>
            <person name="Simmons A.M."/>
            <person name="Wintermantel W.M."/>
            <person name="Ling K.-S."/>
            <person name="Fei Z."/>
        </authorList>
    </citation>
    <scope>NUCLEOTIDE SEQUENCE [LARGE SCALE GENOMIC DNA]</scope>
    <source>
        <strain evidence="12 13">MEAM1</strain>
    </source>
</reference>
<dbReference type="PANTHER" id="PTHR34981:SF1">
    <property type="entry name" value="CELL DIVISION PROTEIN ZAPA"/>
    <property type="match status" value="1"/>
</dbReference>
<comment type="function">
    <text evidence="9">Activator of cell division through the inhibition of FtsZ GTPase activity, therefore promoting FtsZ assembly into bundles of protofilaments necessary for the formation of the division Z ring. It is recruited early at mid-cell but it is not essential for cell division.</text>
</comment>